<dbReference type="InterPro" id="IPR050074">
    <property type="entry name" value="DHO_dehydrogenase"/>
</dbReference>
<keyword evidence="7 11" id="KW-0665">Pyrimidine biosynthesis</keyword>
<dbReference type="NCBIfam" id="TIGR01036">
    <property type="entry name" value="pyrD_sub2"/>
    <property type="match status" value="1"/>
</dbReference>
<comment type="catalytic activity">
    <reaction evidence="10 11">
        <text>(S)-dihydroorotate + a quinone = orotate + a quinol</text>
        <dbReference type="Rhea" id="RHEA:30187"/>
        <dbReference type="ChEBI" id="CHEBI:24646"/>
        <dbReference type="ChEBI" id="CHEBI:30839"/>
        <dbReference type="ChEBI" id="CHEBI:30864"/>
        <dbReference type="ChEBI" id="CHEBI:132124"/>
        <dbReference type="EC" id="1.3.5.2"/>
    </reaction>
</comment>
<name>A0A348G5P6_9HYPH</name>
<dbReference type="EMBL" id="AP018907">
    <property type="protein sequence ID" value="BBF94879.1"/>
    <property type="molecule type" value="Genomic_DNA"/>
</dbReference>
<dbReference type="Pfam" id="PF01180">
    <property type="entry name" value="DHO_dh"/>
    <property type="match status" value="1"/>
</dbReference>
<dbReference type="InterPro" id="IPR001295">
    <property type="entry name" value="Dihydroorotate_DH_CS"/>
</dbReference>
<feature type="binding site" evidence="11">
    <location>
        <begin position="240"/>
        <end position="241"/>
    </location>
    <ligand>
        <name>substrate</name>
    </ligand>
</feature>
<dbReference type="GO" id="GO:0005886">
    <property type="term" value="C:plasma membrane"/>
    <property type="evidence" value="ECO:0007669"/>
    <property type="project" value="UniProtKB-SubCell"/>
</dbReference>
<evidence type="ECO:0000313" key="14">
    <source>
        <dbReference type="Proteomes" id="UP000266934"/>
    </source>
</evidence>
<proteinExistence type="inferred from homology"/>
<feature type="active site" description="Nucleophile" evidence="11">
    <location>
        <position position="173"/>
    </location>
</feature>
<feature type="binding site" evidence="11">
    <location>
        <position position="85"/>
    </location>
    <ligand>
        <name>FMN</name>
        <dbReference type="ChEBI" id="CHEBI:58210"/>
    </ligand>
</feature>
<feature type="binding site" evidence="11">
    <location>
        <position position="170"/>
    </location>
    <ligand>
        <name>FMN</name>
        <dbReference type="ChEBI" id="CHEBI:58210"/>
    </ligand>
</feature>
<comment type="pathway">
    <text evidence="3 11">Pyrimidine metabolism; UMP biosynthesis via de novo pathway; orotate from (S)-dihydroorotate (quinone route): step 1/1.</text>
</comment>
<feature type="domain" description="Dihydroorotate dehydrogenase catalytic" evidence="12">
    <location>
        <begin position="44"/>
        <end position="333"/>
    </location>
</feature>
<dbReference type="InterPro" id="IPR013785">
    <property type="entry name" value="Aldolase_TIM"/>
</dbReference>
<dbReference type="PROSITE" id="PS00911">
    <property type="entry name" value="DHODEHASE_1"/>
    <property type="match status" value="1"/>
</dbReference>
<dbReference type="GO" id="GO:0106430">
    <property type="term" value="F:dihydroorotate dehydrogenase (quinone) activity"/>
    <property type="evidence" value="ECO:0007669"/>
    <property type="project" value="UniProtKB-EC"/>
</dbReference>
<protein>
    <recommendedName>
        <fullName evidence="11">Dihydroorotate dehydrogenase (quinone)</fullName>
        <ecNumber evidence="11">1.3.5.2</ecNumber>
    </recommendedName>
    <alternativeName>
        <fullName evidence="11">DHOdehase</fullName>
        <shortName evidence="11">DHOD</shortName>
        <shortName evidence="11">DHODase</shortName>
    </alternativeName>
    <alternativeName>
        <fullName evidence="11">Dihydroorotate oxidase</fullName>
    </alternativeName>
</protein>
<comment type="subcellular location">
    <subcellularLocation>
        <location evidence="11">Cell membrane</location>
        <topology evidence="11">Peripheral membrane protein</topology>
    </subcellularLocation>
    <subcellularLocation>
        <location evidence="2">Membrane</location>
    </subcellularLocation>
</comment>
<keyword evidence="5 11" id="KW-0285">Flavoprotein</keyword>
<feature type="binding site" evidence="11">
    <location>
        <position position="65"/>
    </location>
    <ligand>
        <name>substrate</name>
    </ligand>
</feature>
<feature type="binding site" evidence="11">
    <location>
        <begin position="110"/>
        <end position="114"/>
    </location>
    <ligand>
        <name>substrate</name>
    </ligand>
</feature>
<dbReference type="UniPathway" id="UPA00070">
    <property type="reaction ID" value="UER00946"/>
</dbReference>
<dbReference type="NCBIfam" id="NF003645">
    <property type="entry name" value="PRK05286.1-2"/>
    <property type="match status" value="1"/>
</dbReference>
<dbReference type="InterPro" id="IPR005719">
    <property type="entry name" value="Dihydroorotate_DH_2"/>
</dbReference>
<evidence type="ECO:0000256" key="2">
    <source>
        <dbReference type="ARBA" id="ARBA00004370"/>
    </source>
</evidence>
<dbReference type="OrthoDB" id="9802377at2"/>
<comment type="cofactor">
    <cofactor evidence="11">
        <name>FMN</name>
        <dbReference type="ChEBI" id="CHEBI:58210"/>
    </cofactor>
    <text evidence="11">Binds 1 FMN per subunit.</text>
</comment>
<keyword evidence="6 11" id="KW-0288">FMN</keyword>
<dbReference type="InterPro" id="IPR005720">
    <property type="entry name" value="Dihydroorotate_DH_cat"/>
</dbReference>
<keyword evidence="8 11" id="KW-0560">Oxidoreductase</keyword>
<keyword evidence="14" id="KW-1185">Reference proteome</keyword>
<feature type="binding site" evidence="11">
    <location>
        <position position="262"/>
    </location>
    <ligand>
        <name>FMN</name>
        <dbReference type="ChEBI" id="CHEBI:58210"/>
    </ligand>
</feature>
<evidence type="ECO:0000256" key="10">
    <source>
        <dbReference type="ARBA" id="ARBA00048639"/>
    </source>
</evidence>
<feature type="binding site" evidence="11">
    <location>
        <position position="139"/>
    </location>
    <ligand>
        <name>FMN</name>
        <dbReference type="ChEBI" id="CHEBI:58210"/>
    </ligand>
</feature>
<evidence type="ECO:0000256" key="7">
    <source>
        <dbReference type="ARBA" id="ARBA00022975"/>
    </source>
</evidence>
<keyword evidence="9 11" id="KW-0472">Membrane</keyword>
<dbReference type="RefSeq" id="WP_126401923.1">
    <property type="nucleotide sequence ID" value="NZ_AP018907.1"/>
</dbReference>
<gene>
    <name evidence="11 13" type="primary">pyrD</name>
    <name evidence="13" type="ORF">BLTE_35640</name>
</gene>
<feature type="binding site" evidence="11">
    <location>
        <begin position="312"/>
        <end position="313"/>
    </location>
    <ligand>
        <name>FMN</name>
        <dbReference type="ChEBI" id="CHEBI:58210"/>
    </ligand>
</feature>
<evidence type="ECO:0000256" key="6">
    <source>
        <dbReference type="ARBA" id="ARBA00022643"/>
    </source>
</evidence>
<feature type="binding site" evidence="11">
    <location>
        <position position="175"/>
    </location>
    <ligand>
        <name>substrate</name>
    </ligand>
</feature>
<dbReference type="PROSITE" id="PS00912">
    <property type="entry name" value="DHODEHASE_2"/>
    <property type="match status" value="1"/>
</dbReference>
<evidence type="ECO:0000256" key="5">
    <source>
        <dbReference type="ARBA" id="ARBA00022630"/>
    </source>
</evidence>
<keyword evidence="11" id="KW-1003">Cell membrane</keyword>
<dbReference type="GO" id="GO:0005737">
    <property type="term" value="C:cytoplasm"/>
    <property type="evidence" value="ECO:0007669"/>
    <property type="project" value="InterPro"/>
</dbReference>
<evidence type="ECO:0000259" key="12">
    <source>
        <dbReference type="Pfam" id="PF01180"/>
    </source>
</evidence>
<feature type="binding site" evidence="11">
    <location>
        <begin position="61"/>
        <end position="65"/>
    </location>
    <ligand>
        <name>FMN</name>
        <dbReference type="ChEBI" id="CHEBI:58210"/>
    </ligand>
</feature>
<evidence type="ECO:0000256" key="4">
    <source>
        <dbReference type="ARBA" id="ARBA00005359"/>
    </source>
</evidence>
<evidence type="ECO:0000256" key="8">
    <source>
        <dbReference type="ARBA" id="ARBA00023002"/>
    </source>
</evidence>
<comment type="similarity">
    <text evidence="4 11">Belongs to the dihydroorotate dehydrogenase family. Type 2 subfamily.</text>
</comment>
<dbReference type="AlphaFoldDB" id="A0A348G5P6"/>
<evidence type="ECO:0000256" key="9">
    <source>
        <dbReference type="ARBA" id="ARBA00023136"/>
    </source>
</evidence>
<dbReference type="HAMAP" id="MF_00225">
    <property type="entry name" value="DHO_dh_type2"/>
    <property type="match status" value="1"/>
</dbReference>
<feature type="binding site" evidence="11">
    <location>
        <position position="239"/>
    </location>
    <ligand>
        <name>FMN</name>
        <dbReference type="ChEBI" id="CHEBI:58210"/>
    </ligand>
</feature>
<dbReference type="GO" id="GO:0006207">
    <property type="term" value="P:'de novo' pyrimidine nucleobase biosynthetic process"/>
    <property type="evidence" value="ECO:0007669"/>
    <property type="project" value="UniProtKB-UniRule"/>
</dbReference>
<feature type="binding site" evidence="11">
    <location>
        <position position="170"/>
    </location>
    <ligand>
        <name>substrate</name>
    </ligand>
</feature>
<dbReference type="EC" id="1.3.5.2" evidence="11"/>
<feature type="binding site" evidence="11">
    <location>
        <position position="211"/>
    </location>
    <ligand>
        <name>FMN</name>
        <dbReference type="ChEBI" id="CHEBI:58210"/>
    </ligand>
</feature>
<dbReference type="Proteomes" id="UP000266934">
    <property type="component" value="Chromosome"/>
</dbReference>
<evidence type="ECO:0000256" key="1">
    <source>
        <dbReference type="ARBA" id="ARBA00003125"/>
    </source>
</evidence>
<evidence type="ECO:0000313" key="13">
    <source>
        <dbReference type="EMBL" id="BBF94879.1"/>
    </source>
</evidence>
<dbReference type="PANTHER" id="PTHR48109:SF4">
    <property type="entry name" value="DIHYDROOROTATE DEHYDROGENASE (QUINONE), MITOCHONDRIAL"/>
    <property type="match status" value="1"/>
</dbReference>
<dbReference type="NCBIfam" id="NF003652">
    <property type="entry name" value="PRK05286.2-5"/>
    <property type="match status" value="1"/>
</dbReference>
<evidence type="ECO:0000256" key="3">
    <source>
        <dbReference type="ARBA" id="ARBA00005161"/>
    </source>
</evidence>
<dbReference type="SUPFAM" id="SSF51395">
    <property type="entry name" value="FMN-linked oxidoreductases"/>
    <property type="match status" value="1"/>
</dbReference>
<accession>A0A348G5P6</accession>
<evidence type="ECO:0000256" key="11">
    <source>
        <dbReference type="HAMAP-Rule" id="MF_00225"/>
    </source>
</evidence>
<comment type="subunit">
    <text evidence="11">Monomer.</text>
</comment>
<feature type="binding site" evidence="11">
    <location>
        <position position="291"/>
    </location>
    <ligand>
        <name>FMN</name>
        <dbReference type="ChEBI" id="CHEBI:58210"/>
    </ligand>
</feature>
<comment type="function">
    <text evidence="1 11">Catalyzes the conversion of dihydroorotate to orotate with quinone as electron acceptor.</text>
</comment>
<sequence>MIRLLDRLSRPLLLAMDPEQVHALFLAGLRLAPLPKPEADDPRLAVKAFGLSFPNPLGAAAGMDKNAEVPDALLRLGFGFVEAGAVTPRPQPGNPRPRAFRLLADQALINRFGFNNDGMERVRARLAARAGRGGVVGLNLGANKDSADRAADYVRLIAAFAPVADYFTLNVSSPNTPGLRDLQAAAALDDLVARCVEAREAAARRRPLLLKIAPDIDLGTLDAMVAVVKRRGLDGMVVSNTTIARPATLKDPQAKEAGGLSGRPLFEPSTRLLAHTYQRAEGAFALIGVGGVESGETAWAKIEAGATLVQLYSGMVFKGLGLIGDIKSTLLAKLAEGGFAQIADAVGSGADRWARTK</sequence>
<organism evidence="13 14">
    <name type="scientific">Blastochloris tepida</name>
    <dbReference type="NCBI Taxonomy" id="2233851"/>
    <lineage>
        <taxon>Bacteria</taxon>
        <taxon>Pseudomonadati</taxon>
        <taxon>Pseudomonadota</taxon>
        <taxon>Alphaproteobacteria</taxon>
        <taxon>Hyphomicrobiales</taxon>
        <taxon>Blastochloridaceae</taxon>
        <taxon>Blastochloris</taxon>
    </lineage>
</organism>
<dbReference type="Gene3D" id="3.20.20.70">
    <property type="entry name" value="Aldolase class I"/>
    <property type="match status" value="1"/>
</dbReference>
<dbReference type="CDD" id="cd04738">
    <property type="entry name" value="DHOD_2_like"/>
    <property type="match status" value="1"/>
</dbReference>
<dbReference type="GO" id="GO:0044205">
    <property type="term" value="P:'de novo' UMP biosynthetic process"/>
    <property type="evidence" value="ECO:0007669"/>
    <property type="project" value="UniProtKB-UniRule"/>
</dbReference>
<dbReference type="PANTHER" id="PTHR48109">
    <property type="entry name" value="DIHYDROOROTATE DEHYDROGENASE (QUINONE), MITOCHONDRIAL-RELATED"/>
    <property type="match status" value="1"/>
</dbReference>
<dbReference type="KEGG" id="blag:BLTE_35640"/>
<reference evidence="13 14" key="1">
    <citation type="submission" date="2018-08" db="EMBL/GenBank/DDBJ databases">
        <title>Complete genome sequencing of Blastochloris tepida GI.</title>
        <authorList>
            <person name="Tsukatani Y."/>
            <person name="Mori H."/>
        </authorList>
    </citation>
    <scope>NUCLEOTIDE SEQUENCE [LARGE SCALE GENOMIC DNA]</scope>
    <source>
        <strain evidence="13 14">GI</strain>
    </source>
</reference>